<dbReference type="EMBL" id="CP032455">
    <property type="protein sequence ID" value="QEZ70784.1"/>
    <property type="molecule type" value="Genomic_DNA"/>
</dbReference>
<accession>A0A5P3XKC3</accession>
<evidence type="ECO:0000256" key="1">
    <source>
        <dbReference type="ARBA" id="ARBA00023125"/>
    </source>
</evidence>
<dbReference type="PANTHER" id="PTHR46558">
    <property type="entry name" value="TRACRIPTIONAL REGULATORY PROTEIN-RELATED-RELATED"/>
    <property type="match status" value="1"/>
</dbReference>
<organism evidence="3 4">
    <name type="scientific">Paraclostridium bifermentans</name>
    <name type="common">Clostridium bifermentans</name>
    <dbReference type="NCBI Taxonomy" id="1490"/>
    <lineage>
        <taxon>Bacteria</taxon>
        <taxon>Bacillati</taxon>
        <taxon>Bacillota</taxon>
        <taxon>Clostridia</taxon>
        <taxon>Peptostreptococcales</taxon>
        <taxon>Peptostreptococcaceae</taxon>
        <taxon>Paraclostridium</taxon>
    </lineage>
</organism>
<dbReference type="PANTHER" id="PTHR46558:SF4">
    <property type="entry name" value="DNA-BIDING PHAGE PROTEIN"/>
    <property type="match status" value="1"/>
</dbReference>
<dbReference type="SUPFAM" id="SSF47413">
    <property type="entry name" value="lambda repressor-like DNA-binding domains"/>
    <property type="match status" value="1"/>
</dbReference>
<keyword evidence="1" id="KW-0238">DNA-binding</keyword>
<evidence type="ECO:0000313" key="3">
    <source>
        <dbReference type="EMBL" id="QEZ70784.1"/>
    </source>
</evidence>
<evidence type="ECO:0000259" key="2">
    <source>
        <dbReference type="PROSITE" id="PS50943"/>
    </source>
</evidence>
<sequence length="146" mass="17141">MKKSIDEVIKEFEENLECEAAKFDINTRILIIRKFLDITQESFAYEIGLKRNSVALIERGKRNPSEKTLKEIRERFNVNKEWLLDGSGQVFNDDHKDHYLFNLCGKLCNSDNDLLKDTFIQVMNLDEKYLKMFNAMLGVVLSQNKE</sequence>
<dbReference type="GO" id="GO:0003677">
    <property type="term" value="F:DNA binding"/>
    <property type="evidence" value="ECO:0007669"/>
    <property type="project" value="UniProtKB-KW"/>
</dbReference>
<dbReference type="AlphaFoldDB" id="A0A5P3XKC3"/>
<evidence type="ECO:0000313" key="4">
    <source>
        <dbReference type="Proteomes" id="UP000326961"/>
    </source>
</evidence>
<dbReference type="Pfam" id="PF12844">
    <property type="entry name" value="HTH_19"/>
    <property type="match status" value="1"/>
</dbReference>
<feature type="domain" description="HTH cro/C1-type" evidence="2">
    <location>
        <begin position="29"/>
        <end position="83"/>
    </location>
</feature>
<proteinExistence type="predicted"/>
<dbReference type="Gene3D" id="1.10.260.40">
    <property type="entry name" value="lambda repressor-like DNA-binding domains"/>
    <property type="match status" value="1"/>
</dbReference>
<dbReference type="InterPro" id="IPR010982">
    <property type="entry name" value="Lambda_DNA-bd_dom_sf"/>
</dbReference>
<dbReference type="PROSITE" id="PS50943">
    <property type="entry name" value="HTH_CROC1"/>
    <property type="match status" value="1"/>
</dbReference>
<dbReference type="RefSeq" id="WP_150887645.1">
    <property type="nucleotide sequence ID" value="NZ_CM017269.1"/>
</dbReference>
<protein>
    <submittedName>
        <fullName evidence="3">XRE family transcriptional regulator</fullName>
    </submittedName>
</protein>
<dbReference type="InterPro" id="IPR001387">
    <property type="entry name" value="Cro/C1-type_HTH"/>
</dbReference>
<dbReference type="CDD" id="cd00093">
    <property type="entry name" value="HTH_XRE"/>
    <property type="match status" value="1"/>
</dbReference>
<gene>
    <name evidence="3" type="ORF">D4A35_17760</name>
</gene>
<name>A0A5P3XKC3_PARBF</name>
<geneLocation type="plasmid" evidence="4">
    <name>ppbmmp</name>
</geneLocation>
<keyword evidence="3" id="KW-0614">Plasmid</keyword>
<reference evidence="3 4" key="1">
    <citation type="submission" date="2018-09" db="EMBL/GenBank/DDBJ databases">
        <title>A clostridial neurotoxin that targets Anopheles mosquitoes.</title>
        <authorList>
            <person name="Contreras E."/>
            <person name="Masuyer G."/>
            <person name="Qureshi N."/>
            <person name="Chawla S."/>
            <person name="Lim H.L."/>
            <person name="Chen J."/>
            <person name="Stenmark P."/>
            <person name="Gill S."/>
        </authorList>
    </citation>
    <scope>NUCLEOTIDE SEQUENCE [LARGE SCALE GENOMIC DNA]</scope>
    <source>
        <strain evidence="3 4">Cbm</strain>
        <plasmid evidence="4">ppbmmp</plasmid>
    </source>
</reference>
<dbReference type="SMART" id="SM00530">
    <property type="entry name" value="HTH_XRE"/>
    <property type="match status" value="1"/>
</dbReference>
<dbReference type="Proteomes" id="UP000326961">
    <property type="component" value="Plasmid pPbmMP"/>
</dbReference>